<comment type="subcellular location">
    <subcellularLocation>
        <location evidence="6">Cell outer membrane</location>
        <topology evidence="6">Lipid-anchor</topology>
    </subcellularLocation>
</comment>
<dbReference type="HAMAP" id="MF_01186">
    <property type="entry name" value="LPS_assembly_LptE"/>
    <property type="match status" value="1"/>
</dbReference>
<dbReference type="PANTHER" id="PTHR38098">
    <property type="entry name" value="LPS-ASSEMBLY LIPOPROTEIN LPTE"/>
    <property type="match status" value="1"/>
</dbReference>
<reference evidence="8 9" key="1">
    <citation type="submission" date="2020-08" db="EMBL/GenBank/DDBJ databases">
        <title>A Genomic Blueprint of the Chicken Gut Microbiome.</title>
        <authorList>
            <person name="Gilroy R."/>
            <person name="Ravi A."/>
            <person name="Getino M."/>
            <person name="Pursley I."/>
            <person name="Horton D.L."/>
            <person name="Alikhan N.-F."/>
            <person name="Baker D."/>
            <person name="Gharbi K."/>
            <person name="Hall N."/>
            <person name="Watson M."/>
            <person name="Adriaenssens E.M."/>
            <person name="Foster-Nyarko E."/>
            <person name="Jarju S."/>
            <person name="Secka A."/>
            <person name="Antonio M."/>
            <person name="Oren A."/>
            <person name="Chaudhuri R."/>
            <person name="La Ragione R.M."/>
            <person name="Hildebrand F."/>
            <person name="Pallen M.J."/>
        </authorList>
    </citation>
    <scope>NUCLEOTIDE SEQUENCE [LARGE SCALE GENOMIC DNA]</scope>
    <source>
        <strain evidence="8 9">Sa2CUA2</strain>
    </source>
</reference>
<dbReference type="EMBL" id="JACSQG010000001">
    <property type="protein sequence ID" value="MBD7976017.1"/>
    <property type="molecule type" value="Genomic_DNA"/>
</dbReference>
<dbReference type="RefSeq" id="WP_251834793.1">
    <property type="nucleotide sequence ID" value="NZ_JACSQG010000001.1"/>
</dbReference>
<evidence type="ECO:0000256" key="7">
    <source>
        <dbReference type="SAM" id="MobiDB-lite"/>
    </source>
</evidence>
<evidence type="ECO:0000313" key="8">
    <source>
        <dbReference type="EMBL" id="MBD7976017.1"/>
    </source>
</evidence>
<feature type="compositionally biased region" description="Basic and acidic residues" evidence="7">
    <location>
        <begin position="160"/>
        <end position="172"/>
    </location>
</feature>
<comment type="subunit">
    <text evidence="6">Component of the lipopolysaccharide transport and assembly complex. Interacts with LptD.</text>
</comment>
<dbReference type="PROSITE" id="PS51257">
    <property type="entry name" value="PROKAR_LIPOPROTEIN"/>
    <property type="match status" value="1"/>
</dbReference>
<comment type="caution">
    <text evidence="8">The sequence shown here is derived from an EMBL/GenBank/DDBJ whole genome shotgun (WGS) entry which is preliminary data.</text>
</comment>
<dbReference type="InterPro" id="IPR007485">
    <property type="entry name" value="LPS_assembly_LptE"/>
</dbReference>
<sequence length="190" mass="21057">MLHRNLMVIALALLLGACGFQLRGSGTQTFALTEIDLQARDAFGETARQLEDLLTSSGVRVHAGAPYQLVLLDEQQSQRTASFTSAARSAEYELSTSLAYQIRTQQLPLLENRLEAQKIYAVDQNNLVGSEQERVQLTQEMRRDLVQQLARRLQALTPDQLDRLRRDAEAKAEAQAPAADNDSPLSPPTP</sequence>
<dbReference type="Proteomes" id="UP000611945">
    <property type="component" value="Unassembled WGS sequence"/>
</dbReference>
<feature type="region of interest" description="Disordered" evidence="7">
    <location>
        <begin position="158"/>
        <end position="190"/>
    </location>
</feature>
<organism evidence="8 9">
    <name type="scientific">Serpens gallinarum</name>
    <dbReference type="NCBI Taxonomy" id="2763075"/>
    <lineage>
        <taxon>Bacteria</taxon>
        <taxon>Pseudomonadati</taxon>
        <taxon>Pseudomonadota</taxon>
        <taxon>Gammaproteobacteria</taxon>
        <taxon>Pseudomonadales</taxon>
        <taxon>Pseudomonadaceae</taxon>
        <taxon>Pseudomonas</taxon>
    </lineage>
</organism>
<evidence type="ECO:0000256" key="6">
    <source>
        <dbReference type="HAMAP-Rule" id="MF_01186"/>
    </source>
</evidence>
<keyword evidence="4 6" id="KW-0998">Cell outer membrane</keyword>
<keyword evidence="1 6" id="KW-0732">Signal</keyword>
<comment type="function">
    <text evidence="6">Together with LptD, is involved in the assembly of lipopolysaccharide (LPS) at the surface of the outer membrane. Required for the proper assembly of LptD. Binds LPS and may serve as the LPS recognition site at the outer membrane.</text>
</comment>
<dbReference type="PANTHER" id="PTHR38098:SF1">
    <property type="entry name" value="LPS-ASSEMBLY LIPOPROTEIN LPTE"/>
    <property type="match status" value="1"/>
</dbReference>
<comment type="similarity">
    <text evidence="6">Belongs to the LptE lipoprotein family.</text>
</comment>
<evidence type="ECO:0000256" key="4">
    <source>
        <dbReference type="ARBA" id="ARBA00023237"/>
    </source>
</evidence>
<accession>A0ABR8TJZ3</accession>
<keyword evidence="2 6" id="KW-0472">Membrane</keyword>
<dbReference type="Gene3D" id="3.30.160.150">
    <property type="entry name" value="Lipoprotein like domain"/>
    <property type="match status" value="1"/>
</dbReference>
<protein>
    <recommendedName>
        <fullName evidence="6">LPS-assembly lipoprotein LptE</fullName>
    </recommendedName>
</protein>
<evidence type="ECO:0000256" key="5">
    <source>
        <dbReference type="ARBA" id="ARBA00023288"/>
    </source>
</evidence>
<name>A0ABR8TJZ3_9PSED</name>
<evidence type="ECO:0000256" key="1">
    <source>
        <dbReference type="ARBA" id="ARBA00022729"/>
    </source>
</evidence>
<evidence type="ECO:0000256" key="2">
    <source>
        <dbReference type="ARBA" id="ARBA00023136"/>
    </source>
</evidence>
<keyword evidence="9" id="KW-1185">Reference proteome</keyword>
<dbReference type="Pfam" id="PF04390">
    <property type="entry name" value="LptE"/>
    <property type="match status" value="1"/>
</dbReference>
<keyword evidence="3 6" id="KW-0564">Palmitate</keyword>
<keyword evidence="5 6" id="KW-0449">Lipoprotein</keyword>
<proteinExistence type="inferred from homology"/>
<evidence type="ECO:0000313" key="9">
    <source>
        <dbReference type="Proteomes" id="UP000611945"/>
    </source>
</evidence>
<gene>
    <name evidence="6" type="primary">lptE</name>
    <name evidence="8" type="ORF">H9642_02305</name>
</gene>
<evidence type="ECO:0000256" key="3">
    <source>
        <dbReference type="ARBA" id="ARBA00023139"/>
    </source>
</evidence>